<evidence type="ECO:0000256" key="1">
    <source>
        <dbReference type="SAM" id="Coils"/>
    </source>
</evidence>
<keyword evidence="4" id="KW-1185">Reference proteome</keyword>
<feature type="compositionally biased region" description="Gly residues" evidence="2">
    <location>
        <begin position="12"/>
        <end position="33"/>
    </location>
</feature>
<accession>A0A1C5AMC5</accession>
<gene>
    <name evidence="3" type="ORF">GA0070563_114173</name>
</gene>
<proteinExistence type="predicted"/>
<dbReference type="EMBL" id="FMCT01000014">
    <property type="protein sequence ID" value="SCF46359.1"/>
    <property type="molecule type" value="Genomic_DNA"/>
</dbReference>
<dbReference type="Proteomes" id="UP000183585">
    <property type="component" value="Unassembled WGS sequence"/>
</dbReference>
<protein>
    <submittedName>
        <fullName evidence="3">DivIVA domain-containing protein</fullName>
    </submittedName>
</protein>
<dbReference type="AlphaFoldDB" id="A0A1C5AMC5"/>
<evidence type="ECO:0000313" key="4">
    <source>
        <dbReference type="Proteomes" id="UP000183585"/>
    </source>
</evidence>
<dbReference type="RefSeq" id="WP_074477666.1">
    <property type="nucleotide sequence ID" value="NZ_FMCT01000014.1"/>
</dbReference>
<feature type="region of interest" description="Disordered" evidence="2">
    <location>
        <begin position="1"/>
        <end position="36"/>
    </location>
</feature>
<evidence type="ECO:0000256" key="2">
    <source>
        <dbReference type="SAM" id="MobiDB-lite"/>
    </source>
</evidence>
<dbReference type="NCBIfam" id="TIGR03544">
    <property type="entry name" value="DivI1A_domain"/>
    <property type="match status" value="1"/>
</dbReference>
<feature type="region of interest" description="Disordered" evidence="2">
    <location>
        <begin position="127"/>
        <end position="147"/>
    </location>
</feature>
<reference evidence="4" key="1">
    <citation type="submission" date="2016-06" db="EMBL/GenBank/DDBJ databases">
        <authorList>
            <person name="Varghese N."/>
            <person name="Submissions Spin"/>
        </authorList>
    </citation>
    <scope>NUCLEOTIDE SEQUENCE [LARGE SCALE GENOMIC DNA]</scope>
    <source>
        <strain evidence="4">DSM 43168</strain>
    </source>
</reference>
<name>A0A1C5AMC5_9ACTN</name>
<feature type="coiled-coil region" evidence="1">
    <location>
        <begin position="70"/>
        <end position="104"/>
    </location>
</feature>
<sequence length="147" mass="16497">MERSTDTPAEPVGGGLSRGSGGSADGTTEGGGIYRTTQHLLTPVEVRWQRFPMTRFGRRGLDPEAVATFLRRVEVDMDTLYREIVAAQDEARRHQDAVLELQAERWRPRELWAPRRRGEYRRAPVWPLYTGRQPGSHRGPSGGQGGD</sequence>
<keyword evidence="1" id="KW-0175">Coiled coil</keyword>
<dbReference type="Gene3D" id="6.10.250.660">
    <property type="match status" value="1"/>
</dbReference>
<organism evidence="3 4">
    <name type="scientific">Micromonospora carbonacea</name>
    <dbReference type="NCBI Taxonomy" id="47853"/>
    <lineage>
        <taxon>Bacteria</taxon>
        <taxon>Bacillati</taxon>
        <taxon>Actinomycetota</taxon>
        <taxon>Actinomycetes</taxon>
        <taxon>Micromonosporales</taxon>
        <taxon>Micromonosporaceae</taxon>
        <taxon>Micromonospora</taxon>
    </lineage>
</organism>
<dbReference type="InterPro" id="IPR019933">
    <property type="entry name" value="DivIVA_domain"/>
</dbReference>
<evidence type="ECO:0000313" key="3">
    <source>
        <dbReference type="EMBL" id="SCF46359.1"/>
    </source>
</evidence>